<dbReference type="InterPro" id="IPR000917">
    <property type="entry name" value="Sulfatase_N"/>
</dbReference>
<keyword evidence="3 7" id="KW-0732">Signal</keyword>
<dbReference type="Gene3D" id="3.40.720.10">
    <property type="entry name" value="Alkaline Phosphatase, subunit A"/>
    <property type="match status" value="1"/>
</dbReference>
<dbReference type="EMBL" id="JAIZAY010000002">
    <property type="protein sequence ID" value="KAJ8047042.1"/>
    <property type="molecule type" value="Genomic_DNA"/>
</dbReference>
<keyword evidence="5" id="KW-0325">Glycoprotein</keyword>
<dbReference type="InterPro" id="IPR017850">
    <property type="entry name" value="Alkaline_phosphatase_core_sf"/>
</dbReference>
<keyword evidence="10" id="KW-1185">Reference proteome</keyword>
<comment type="similarity">
    <text evidence="2">Belongs to the sulfatase family.</text>
</comment>
<proteinExistence type="inferred from homology"/>
<dbReference type="PROSITE" id="PS00523">
    <property type="entry name" value="SULFATASE_1"/>
    <property type="match status" value="1"/>
</dbReference>
<gene>
    <name evidence="9" type="ORF">HOLleu_05925</name>
</gene>
<dbReference type="AlphaFoldDB" id="A0A9Q1CK76"/>
<comment type="caution">
    <text evidence="9">The sequence shown here is derived from an EMBL/GenBank/DDBJ whole genome shotgun (WGS) entry which is preliminary data.</text>
</comment>
<keyword evidence="4" id="KW-0378">Hydrolase</keyword>
<dbReference type="Proteomes" id="UP001152320">
    <property type="component" value="Chromosome 2"/>
</dbReference>
<dbReference type="InterPro" id="IPR024607">
    <property type="entry name" value="Sulfatase_CS"/>
</dbReference>
<feature type="chain" id="PRO_5040194468" evidence="7">
    <location>
        <begin position="34"/>
        <end position="525"/>
    </location>
</feature>
<organism evidence="9 10">
    <name type="scientific">Holothuria leucospilota</name>
    <name type="common">Black long sea cucumber</name>
    <name type="synonym">Mertensiothuria leucospilota</name>
    <dbReference type="NCBI Taxonomy" id="206669"/>
    <lineage>
        <taxon>Eukaryota</taxon>
        <taxon>Metazoa</taxon>
        <taxon>Echinodermata</taxon>
        <taxon>Eleutherozoa</taxon>
        <taxon>Echinozoa</taxon>
        <taxon>Holothuroidea</taxon>
        <taxon>Aspidochirotacea</taxon>
        <taxon>Aspidochirotida</taxon>
        <taxon>Holothuriidae</taxon>
        <taxon>Holothuria</taxon>
    </lineage>
</organism>
<evidence type="ECO:0000256" key="6">
    <source>
        <dbReference type="PIRSR" id="PIRSR036666-50"/>
    </source>
</evidence>
<dbReference type="PIRSF" id="PIRSF036666">
    <property type="entry name" value="G6S"/>
    <property type="match status" value="1"/>
</dbReference>
<evidence type="ECO:0000256" key="3">
    <source>
        <dbReference type="ARBA" id="ARBA00022729"/>
    </source>
</evidence>
<dbReference type="OrthoDB" id="96314at2759"/>
<comment type="cofactor">
    <cofactor evidence="1">
        <name>Ca(2+)</name>
        <dbReference type="ChEBI" id="CHEBI:29108"/>
    </cofactor>
</comment>
<evidence type="ECO:0000313" key="10">
    <source>
        <dbReference type="Proteomes" id="UP001152320"/>
    </source>
</evidence>
<dbReference type="PANTHER" id="PTHR43108">
    <property type="entry name" value="N-ACETYLGLUCOSAMINE-6-SULFATASE FAMILY MEMBER"/>
    <property type="match status" value="1"/>
</dbReference>
<dbReference type="InterPro" id="IPR012251">
    <property type="entry name" value="GlcNAc_6-SO4ase"/>
</dbReference>
<evidence type="ECO:0000256" key="4">
    <source>
        <dbReference type="ARBA" id="ARBA00022801"/>
    </source>
</evidence>
<evidence type="ECO:0000256" key="1">
    <source>
        <dbReference type="ARBA" id="ARBA00001913"/>
    </source>
</evidence>
<feature type="domain" description="Sulfatase N-terminal" evidence="8">
    <location>
        <begin position="43"/>
        <end position="379"/>
    </location>
</feature>
<dbReference type="Pfam" id="PF00884">
    <property type="entry name" value="Sulfatase"/>
    <property type="match status" value="1"/>
</dbReference>
<dbReference type="GO" id="GO:0030203">
    <property type="term" value="P:glycosaminoglycan metabolic process"/>
    <property type="evidence" value="ECO:0007669"/>
    <property type="project" value="InterPro"/>
</dbReference>
<dbReference type="SUPFAM" id="SSF53649">
    <property type="entry name" value="Alkaline phosphatase-like"/>
    <property type="match status" value="1"/>
</dbReference>
<reference evidence="9" key="1">
    <citation type="submission" date="2021-10" db="EMBL/GenBank/DDBJ databases">
        <title>Tropical sea cucumber genome reveals ecological adaptation and Cuvierian tubules defense mechanism.</title>
        <authorList>
            <person name="Chen T."/>
        </authorList>
    </citation>
    <scope>NUCLEOTIDE SEQUENCE</scope>
    <source>
        <strain evidence="9">Nanhai2018</strain>
        <tissue evidence="9">Muscle</tissue>
    </source>
</reference>
<protein>
    <submittedName>
        <fullName evidence="9">N-acetylglucosamine-6-sulfatase</fullName>
    </submittedName>
</protein>
<evidence type="ECO:0000313" key="9">
    <source>
        <dbReference type="EMBL" id="KAJ8047042.1"/>
    </source>
</evidence>
<feature type="modified residue" description="3-oxoalanine (Cys)" evidence="6">
    <location>
        <position position="87"/>
    </location>
</feature>
<evidence type="ECO:0000256" key="2">
    <source>
        <dbReference type="ARBA" id="ARBA00008779"/>
    </source>
</evidence>
<dbReference type="PANTHER" id="PTHR43108:SF8">
    <property type="entry name" value="SD21168P"/>
    <property type="match status" value="1"/>
</dbReference>
<evidence type="ECO:0000256" key="7">
    <source>
        <dbReference type="SAM" id="SignalP"/>
    </source>
</evidence>
<evidence type="ECO:0000259" key="8">
    <source>
        <dbReference type="Pfam" id="PF00884"/>
    </source>
</evidence>
<feature type="signal peptide" evidence="7">
    <location>
        <begin position="1"/>
        <end position="33"/>
    </location>
</feature>
<name>A0A9Q1CK76_HOLLE</name>
<comment type="PTM">
    <text evidence="6">The conversion to 3-oxoalanine (also known as C-formylglycine, FGly), of a serine or cysteine residue in prokaryotes and of a cysteine residue in eukaryotes, is critical for catalytic activity.</text>
</comment>
<dbReference type="GO" id="GO:0005539">
    <property type="term" value="F:glycosaminoglycan binding"/>
    <property type="evidence" value="ECO:0007669"/>
    <property type="project" value="TreeGrafter"/>
</dbReference>
<evidence type="ECO:0000256" key="5">
    <source>
        <dbReference type="ARBA" id="ARBA00023180"/>
    </source>
</evidence>
<dbReference type="CDD" id="cd16147">
    <property type="entry name" value="G6S"/>
    <property type="match status" value="1"/>
</dbReference>
<dbReference type="GO" id="GO:0008449">
    <property type="term" value="F:N-acetylglucosamine-6-sulfatase activity"/>
    <property type="evidence" value="ECO:0007669"/>
    <property type="project" value="InterPro"/>
</dbReference>
<sequence length="525" mass="59364">MTGASGHMNGAHFVTRTCLVFLLAFECSSLVQKLPDNASEKKSNIIFILTDDQDVTMKGMTPMVKAKKLIGDAGMIFSNMFTSTPLCCPSRSSILTGKYIHNHNAVNNTIEGRCSSPLWQNGPEKKTFATKLKEQNYTTFFAGKYLNQYGNKHSGGYQHIPPGWDWWTALLFNSVYYNYSLSVNGTLEKHGDDYHKDYLTDVINNRSMEFLELQNDDSPPFFMMISTPACHSPYEAAPQYLNNFTKESLPKDPSFNTHAKDKHWILRQAPTPMSNSSLQFVSDVFRKRWRTLLSVDDIVSNVFGALTRKGFLDTTYVIFSSDNGFHLGQFSLPNDKRQLYEFDIRVPLMIRGPGIKARSVNHKPVVNIDIMPTIVHLSGAQPPSDVDGTSLVPLLMSSSKSTAWREDFLVEYQGEYAPNGYKGCPHTEFLNTCYPNCVCEDGYNNTYACIRKITESVNTMFCQFSDSENFQEFYNLTADSHQMINIASQLQPGFLAELNDRLITLSVCHGAECRKLQPVHQIREL</sequence>
<accession>A0A9Q1CK76</accession>